<feature type="domain" description="RecX third three-helical" evidence="7">
    <location>
        <begin position="103"/>
        <end position="144"/>
    </location>
</feature>
<dbReference type="Pfam" id="PF21981">
    <property type="entry name" value="RecX_HTH3"/>
    <property type="match status" value="1"/>
</dbReference>
<dbReference type="Proteomes" id="UP000664654">
    <property type="component" value="Unassembled WGS sequence"/>
</dbReference>
<dbReference type="InterPro" id="IPR003783">
    <property type="entry name" value="Regulatory_RecX"/>
</dbReference>
<proteinExistence type="inferred from homology"/>
<dbReference type="EMBL" id="JAFKCV010000013">
    <property type="protein sequence ID" value="MBN7827063.1"/>
    <property type="molecule type" value="Genomic_DNA"/>
</dbReference>
<evidence type="ECO:0000256" key="4">
    <source>
        <dbReference type="ARBA" id="ARBA00022490"/>
    </source>
</evidence>
<dbReference type="Pfam" id="PF02631">
    <property type="entry name" value="RecX_HTH2"/>
    <property type="match status" value="1"/>
</dbReference>
<organism evidence="8 9">
    <name type="scientific">Bowmanella dokdonensis</name>
    <dbReference type="NCBI Taxonomy" id="751969"/>
    <lineage>
        <taxon>Bacteria</taxon>
        <taxon>Pseudomonadati</taxon>
        <taxon>Pseudomonadota</taxon>
        <taxon>Gammaproteobacteria</taxon>
        <taxon>Alteromonadales</taxon>
        <taxon>Alteromonadaceae</taxon>
        <taxon>Bowmanella</taxon>
    </lineage>
</organism>
<dbReference type="GO" id="GO:0006282">
    <property type="term" value="P:regulation of DNA repair"/>
    <property type="evidence" value="ECO:0007669"/>
    <property type="project" value="UniProtKB-UniRule"/>
</dbReference>
<dbReference type="Gene3D" id="1.10.10.10">
    <property type="entry name" value="Winged helix-like DNA-binding domain superfamily/Winged helix DNA-binding domain"/>
    <property type="match status" value="3"/>
</dbReference>
<dbReference type="InterPro" id="IPR053924">
    <property type="entry name" value="RecX_HTH_2nd"/>
</dbReference>
<evidence type="ECO:0000256" key="2">
    <source>
        <dbReference type="ARBA" id="ARBA00009695"/>
    </source>
</evidence>
<dbReference type="RefSeq" id="WP_206575174.1">
    <property type="nucleotide sequence ID" value="NZ_JAFKCV010000013.1"/>
</dbReference>
<dbReference type="InterPro" id="IPR053925">
    <property type="entry name" value="RecX_HTH_3rd"/>
</dbReference>
<dbReference type="HAMAP" id="MF_01114">
    <property type="entry name" value="RecX"/>
    <property type="match status" value="1"/>
</dbReference>
<comment type="subcellular location">
    <subcellularLocation>
        <location evidence="1 5">Cytoplasm</location>
    </subcellularLocation>
</comment>
<gene>
    <name evidence="5" type="primary">recX</name>
    <name evidence="8" type="ORF">J0A66_17650</name>
</gene>
<evidence type="ECO:0000313" key="8">
    <source>
        <dbReference type="EMBL" id="MBN7827063.1"/>
    </source>
</evidence>
<evidence type="ECO:0000313" key="9">
    <source>
        <dbReference type="Proteomes" id="UP000664654"/>
    </source>
</evidence>
<dbReference type="InterPro" id="IPR036388">
    <property type="entry name" value="WH-like_DNA-bd_sf"/>
</dbReference>
<dbReference type="PANTHER" id="PTHR33602">
    <property type="entry name" value="REGULATORY PROTEIN RECX FAMILY PROTEIN"/>
    <property type="match status" value="1"/>
</dbReference>
<evidence type="ECO:0000256" key="3">
    <source>
        <dbReference type="ARBA" id="ARBA00018111"/>
    </source>
</evidence>
<dbReference type="AlphaFoldDB" id="A0A939DQZ2"/>
<reference evidence="8" key="1">
    <citation type="submission" date="2021-03" db="EMBL/GenBank/DDBJ databases">
        <title>novel species isolated from a fishpond in China.</title>
        <authorList>
            <person name="Lu H."/>
            <person name="Cai Z."/>
        </authorList>
    </citation>
    <scope>NUCLEOTIDE SEQUENCE</scope>
    <source>
        <strain evidence="8">JCM 30855</strain>
    </source>
</reference>
<name>A0A939DQZ2_9ALTE</name>
<accession>A0A939DQZ2</accession>
<comment type="function">
    <text evidence="5">Modulates RecA activity.</text>
</comment>
<keyword evidence="9" id="KW-1185">Reference proteome</keyword>
<keyword evidence="4 5" id="KW-0963">Cytoplasm</keyword>
<comment type="similarity">
    <text evidence="2 5">Belongs to the RecX family.</text>
</comment>
<protein>
    <recommendedName>
        <fullName evidence="3 5">Regulatory protein RecX</fullName>
    </recommendedName>
</protein>
<dbReference type="PANTHER" id="PTHR33602:SF1">
    <property type="entry name" value="REGULATORY PROTEIN RECX FAMILY PROTEIN"/>
    <property type="match status" value="1"/>
</dbReference>
<evidence type="ECO:0000256" key="1">
    <source>
        <dbReference type="ARBA" id="ARBA00004496"/>
    </source>
</evidence>
<dbReference type="GO" id="GO:0005737">
    <property type="term" value="C:cytoplasm"/>
    <property type="evidence" value="ECO:0007669"/>
    <property type="project" value="UniProtKB-SubCell"/>
</dbReference>
<evidence type="ECO:0000256" key="5">
    <source>
        <dbReference type="HAMAP-Rule" id="MF_01114"/>
    </source>
</evidence>
<sequence>MTDSDRKIIRETLASLLARREHSQAELMQKLVAKGLDGTLCQELIQEYAQRDWQSDRRFAEGFVRQRIAKGQGEVRIRAELRQRKICDGQIQQALQAVPVDWYELARGLYQKKYTQPARDWKEQQKRARYLQYKGFTSEQIRYACDWESGE</sequence>
<evidence type="ECO:0000259" key="6">
    <source>
        <dbReference type="Pfam" id="PF02631"/>
    </source>
</evidence>
<feature type="domain" description="RecX second three-helical" evidence="6">
    <location>
        <begin position="55"/>
        <end position="95"/>
    </location>
</feature>
<evidence type="ECO:0000259" key="7">
    <source>
        <dbReference type="Pfam" id="PF21981"/>
    </source>
</evidence>
<comment type="caution">
    <text evidence="8">The sequence shown here is derived from an EMBL/GenBank/DDBJ whole genome shotgun (WGS) entry which is preliminary data.</text>
</comment>